<dbReference type="NCBIfam" id="TIGR01444">
    <property type="entry name" value="fkbM_fam"/>
    <property type="match status" value="1"/>
</dbReference>
<feature type="domain" description="Methyltransferase FkbM" evidence="1">
    <location>
        <begin position="51"/>
        <end position="228"/>
    </location>
</feature>
<dbReference type="InterPro" id="IPR006342">
    <property type="entry name" value="FkbM_mtfrase"/>
</dbReference>
<keyword evidence="3" id="KW-1185">Reference proteome</keyword>
<dbReference type="AlphaFoldDB" id="A0A937FUL4"/>
<comment type="caution">
    <text evidence="2">The sequence shown here is derived from an EMBL/GenBank/DDBJ whole genome shotgun (WGS) entry which is preliminary data.</text>
</comment>
<dbReference type="Pfam" id="PF05050">
    <property type="entry name" value="Methyltransf_21"/>
    <property type="match status" value="1"/>
</dbReference>
<dbReference type="Proteomes" id="UP000614216">
    <property type="component" value="Unassembled WGS sequence"/>
</dbReference>
<name>A0A937FUL4_9BACT</name>
<keyword evidence="2" id="KW-0489">Methyltransferase</keyword>
<gene>
    <name evidence="2" type="ORF">JMN32_00470</name>
</gene>
<dbReference type="GO" id="GO:0032259">
    <property type="term" value="P:methylation"/>
    <property type="evidence" value="ECO:0007669"/>
    <property type="project" value="UniProtKB-KW"/>
</dbReference>
<reference evidence="2" key="1">
    <citation type="submission" date="2021-01" db="EMBL/GenBank/DDBJ databases">
        <title>Fulvivirga kasyanovii gen. nov., sp nov., a novel member of the phylum Bacteroidetes isolated from seawater in a mussel farm.</title>
        <authorList>
            <person name="Zhao L.-H."/>
            <person name="Wang Z.-J."/>
        </authorList>
    </citation>
    <scope>NUCLEOTIDE SEQUENCE</scope>
    <source>
        <strain evidence="2">29W222</strain>
    </source>
</reference>
<keyword evidence="2" id="KW-0808">Transferase</keyword>
<dbReference type="PANTHER" id="PTHR36973:SF4">
    <property type="entry name" value="NODULATION PROTEIN"/>
    <property type="match status" value="1"/>
</dbReference>
<dbReference type="PANTHER" id="PTHR36973">
    <property type="entry name" value="SLL1456 PROTEIN-RELATED"/>
    <property type="match status" value="1"/>
</dbReference>
<evidence type="ECO:0000313" key="2">
    <source>
        <dbReference type="EMBL" id="MBL6444762.1"/>
    </source>
</evidence>
<dbReference type="Gene3D" id="3.40.50.150">
    <property type="entry name" value="Vaccinia Virus protein VP39"/>
    <property type="match status" value="1"/>
</dbReference>
<dbReference type="SUPFAM" id="SSF53335">
    <property type="entry name" value="S-adenosyl-L-methionine-dependent methyltransferases"/>
    <property type="match status" value="1"/>
</dbReference>
<dbReference type="InterPro" id="IPR053188">
    <property type="entry name" value="FkbM_Methyltransferase"/>
</dbReference>
<protein>
    <submittedName>
        <fullName evidence="2">FkbM family methyltransferase</fullName>
    </submittedName>
</protein>
<accession>A0A937FUL4</accession>
<dbReference type="InterPro" id="IPR029063">
    <property type="entry name" value="SAM-dependent_MTases_sf"/>
</dbReference>
<dbReference type="RefSeq" id="WP_202854304.1">
    <property type="nucleotide sequence ID" value="NZ_JAEUGD010000001.1"/>
</dbReference>
<evidence type="ECO:0000259" key="1">
    <source>
        <dbReference type="Pfam" id="PF05050"/>
    </source>
</evidence>
<proteinExistence type="predicted"/>
<sequence>MKKLIQGLLGLVGIRIARAGTRKYLPKPNIDNVQVVAHLYNNFKNKLTVLQVGACDGFTSDSIYPYIKAGTINAFLVEPVSINFQKLQEFYKDTPSAVLINAAVAGKDEKRIMYSVKDEGKWKDVGWARQLASFYKEHLTKHQFSDDEIAEQMVDCKTLKSIISEYKIEDLDILLIDTEGFDGEVVKMAMKQNVKPNYIIFENAQLVQNYSQEELNQLYNLLEDNGYSWTHDRINTMAVRKDYLRNIKMG</sequence>
<organism evidence="2 3">
    <name type="scientific">Fulvivirga marina</name>
    <dbReference type="NCBI Taxonomy" id="2494733"/>
    <lineage>
        <taxon>Bacteria</taxon>
        <taxon>Pseudomonadati</taxon>
        <taxon>Bacteroidota</taxon>
        <taxon>Cytophagia</taxon>
        <taxon>Cytophagales</taxon>
        <taxon>Fulvivirgaceae</taxon>
        <taxon>Fulvivirga</taxon>
    </lineage>
</organism>
<dbReference type="GO" id="GO:0008171">
    <property type="term" value="F:O-methyltransferase activity"/>
    <property type="evidence" value="ECO:0007669"/>
    <property type="project" value="TreeGrafter"/>
</dbReference>
<evidence type="ECO:0000313" key="3">
    <source>
        <dbReference type="Proteomes" id="UP000614216"/>
    </source>
</evidence>
<dbReference type="EMBL" id="JAEUGD010000001">
    <property type="protein sequence ID" value="MBL6444762.1"/>
    <property type="molecule type" value="Genomic_DNA"/>
</dbReference>